<feature type="compositionally biased region" description="Pro residues" evidence="2">
    <location>
        <begin position="27"/>
        <end position="36"/>
    </location>
</feature>
<reference evidence="3 4" key="2">
    <citation type="journal article" date="2013" name="IMA Fungus">
        <title>IMA Genome-F 1: Ceratocystis fimbriata: Draft nuclear genome sequence for the plant pathogen, Ceratocystis fimbriata.</title>
        <authorList>
            <person name="Wilken P.M."/>
            <person name="Steenkamp E.T."/>
            <person name="Wingfield M.J."/>
            <person name="de Beer Z.W."/>
            <person name="Wingfield B.D."/>
        </authorList>
    </citation>
    <scope>NUCLEOTIDE SEQUENCE [LARGE SCALE GENOMIC DNA]</scope>
    <source>
        <strain evidence="3 4">CBS 114723</strain>
    </source>
</reference>
<gene>
    <name evidence="3" type="ORF">CFIMG_000190RA</name>
</gene>
<dbReference type="AlphaFoldDB" id="A0A2C5WZ67"/>
<evidence type="ECO:0000256" key="2">
    <source>
        <dbReference type="SAM" id="MobiDB-lite"/>
    </source>
</evidence>
<comment type="caution">
    <text evidence="3">The sequence shown here is derived from an EMBL/GenBank/DDBJ whole genome shotgun (WGS) entry which is preliminary data.</text>
</comment>
<feature type="compositionally biased region" description="Basic and acidic residues" evidence="2">
    <location>
        <begin position="315"/>
        <end position="328"/>
    </location>
</feature>
<dbReference type="SUPFAM" id="SSF53067">
    <property type="entry name" value="Actin-like ATPase domain"/>
    <property type="match status" value="2"/>
</dbReference>
<dbReference type="Pfam" id="PF00022">
    <property type="entry name" value="Actin"/>
    <property type="match status" value="1"/>
</dbReference>
<evidence type="ECO:0008006" key="5">
    <source>
        <dbReference type="Google" id="ProtNLM"/>
    </source>
</evidence>
<feature type="region of interest" description="Disordered" evidence="2">
    <location>
        <begin position="1"/>
        <end position="45"/>
    </location>
</feature>
<proteinExistence type="inferred from homology"/>
<dbReference type="EMBL" id="APWK03000092">
    <property type="protein sequence ID" value="PHH51485.1"/>
    <property type="molecule type" value="Genomic_DNA"/>
</dbReference>
<evidence type="ECO:0000313" key="4">
    <source>
        <dbReference type="Proteomes" id="UP000222788"/>
    </source>
</evidence>
<keyword evidence="4" id="KW-1185">Reference proteome</keyword>
<dbReference type="Gene3D" id="3.30.420.40">
    <property type="match status" value="2"/>
</dbReference>
<evidence type="ECO:0000313" key="3">
    <source>
        <dbReference type="EMBL" id="PHH51485.1"/>
    </source>
</evidence>
<feature type="compositionally biased region" description="Polar residues" evidence="2">
    <location>
        <begin position="468"/>
        <end position="485"/>
    </location>
</feature>
<sequence>MDTATPAGLPHRSVTSIRGGSGVTDRPSPPTTPSRPPAGSFSSPSTLRAEEDLVIVEIGSRFVRVGFAGDNAPKAYLQLRPDQQRRVGDYRMFLPGYHDAWRKRPIGKDWGKDYELWQYDLRESDLGLVQDKLDRILRDAFSRLLLIDSRPRRMALIVPSSLPLPLLSTTLDIFFKRFGSPIVSLLSAPVMSTVGAGVRSGLVVDLGWSETTVSSVYEYREVRCTRSIRGSKLMIEELHNLLKSELIRQGYIESPAKAETEAGPHTSNINHVISFEDVEEVAKRMLWCRAATGPSCRHEDEGLATVQEQDETEEVSGKEGEEKSEHSGRTGSPWTGAKEHTVEIPLRSFGPHCSVSVSFERLAEVCETAYFERQYGPANFDDDEMPLHLLIYNHLLRLPMDIRAVCMSRMMFVGGGSHIIGLKGRIFAEVEALIEARGWDPVRGRGAEAYKSNTKLQRRGSKTDVPEATTSPVTPTSEVKSPSTAGNGSDAGVGGDSGSKGDEVWHDAANAEPEKDAIGDALDKIKPTSGLQGQLRALDTIGPWCGGSLACYLKVMAIATVDKEAWLANGLAGASRASEVDVKAQRQSMGMGGMGMGSGGLMRAAANIQEKSWTLGAWGAI</sequence>
<dbReference type="STRING" id="1035309.A0A2C5WZ67"/>
<dbReference type="PANTHER" id="PTHR11937">
    <property type="entry name" value="ACTIN"/>
    <property type="match status" value="1"/>
</dbReference>
<dbReference type="Proteomes" id="UP000222788">
    <property type="component" value="Unassembled WGS sequence"/>
</dbReference>
<dbReference type="SMART" id="SM00268">
    <property type="entry name" value="ACTIN"/>
    <property type="match status" value="1"/>
</dbReference>
<feature type="region of interest" description="Disordered" evidence="2">
    <location>
        <begin position="294"/>
        <end position="337"/>
    </location>
</feature>
<comment type="similarity">
    <text evidence="1">Belongs to the actin family.</text>
</comment>
<feature type="region of interest" description="Disordered" evidence="2">
    <location>
        <begin position="450"/>
        <end position="504"/>
    </location>
</feature>
<dbReference type="Gene3D" id="3.90.640.10">
    <property type="entry name" value="Actin, Chain A, domain 4"/>
    <property type="match status" value="1"/>
</dbReference>
<reference evidence="3 4" key="1">
    <citation type="journal article" date="2013" name="Fungal Biol.">
        <title>Analysis of microsatellite markers in the genome of the plant pathogen Ceratocystis fimbriata.</title>
        <authorList>
            <person name="Simpson M.C."/>
            <person name="Wilken P.M."/>
            <person name="Coetzee M.P."/>
            <person name="Wingfield M.J."/>
            <person name="Wingfield B.D."/>
        </authorList>
    </citation>
    <scope>NUCLEOTIDE SEQUENCE [LARGE SCALE GENOMIC DNA]</scope>
    <source>
        <strain evidence="3 4">CBS 114723</strain>
    </source>
</reference>
<accession>A0A2C5WZ67</accession>
<feature type="compositionally biased region" description="Gly residues" evidence="2">
    <location>
        <begin position="489"/>
        <end position="498"/>
    </location>
</feature>
<dbReference type="InterPro" id="IPR004000">
    <property type="entry name" value="Actin"/>
</dbReference>
<protein>
    <recommendedName>
        <fullName evidence="5">Actin-related protein 10</fullName>
    </recommendedName>
</protein>
<name>A0A2C5WZ67_9PEZI</name>
<dbReference type="InterPro" id="IPR043129">
    <property type="entry name" value="ATPase_NBD"/>
</dbReference>
<organism evidence="3 4">
    <name type="scientific">Ceratocystis fimbriata CBS 114723</name>
    <dbReference type="NCBI Taxonomy" id="1035309"/>
    <lineage>
        <taxon>Eukaryota</taxon>
        <taxon>Fungi</taxon>
        <taxon>Dikarya</taxon>
        <taxon>Ascomycota</taxon>
        <taxon>Pezizomycotina</taxon>
        <taxon>Sordariomycetes</taxon>
        <taxon>Hypocreomycetidae</taxon>
        <taxon>Microascales</taxon>
        <taxon>Ceratocystidaceae</taxon>
        <taxon>Ceratocystis</taxon>
    </lineage>
</organism>
<evidence type="ECO:0000256" key="1">
    <source>
        <dbReference type="RuleBase" id="RU000487"/>
    </source>
</evidence>
<dbReference type="OrthoDB" id="337660at2759"/>